<dbReference type="Pfam" id="PF03969">
    <property type="entry name" value="AFG1_ATPase"/>
    <property type="match status" value="1"/>
</dbReference>
<accession>A0A2A4Z2M5</accession>
<dbReference type="PANTHER" id="PTHR12169">
    <property type="entry name" value="ATPASE N2B"/>
    <property type="match status" value="1"/>
</dbReference>
<evidence type="ECO:0000256" key="2">
    <source>
        <dbReference type="ARBA" id="ARBA00022840"/>
    </source>
</evidence>
<evidence type="ECO:0000256" key="1">
    <source>
        <dbReference type="ARBA" id="ARBA00022741"/>
    </source>
</evidence>
<dbReference type="EMBL" id="NVUS01000009">
    <property type="protein sequence ID" value="PCJ00980.1"/>
    <property type="molecule type" value="Genomic_DNA"/>
</dbReference>
<dbReference type="InterPro" id="IPR027417">
    <property type="entry name" value="P-loop_NTPase"/>
</dbReference>
<dbReference type="GO" id="GO:0016887">
    <property type="term" value="F:ATP hydrolysis activity"/>
    <property type="evidence" value="ECO:0007669"/>
    <property type="project" value="InterPro"/>
</dbReference>
<comment type="caution">
    <text evidence="3">The sequence shown here is derived from an EMBL/GenBank/DDBJ whole genome shotgun (WGS) entry which is preliminary data.</text>
</comment>
<keyword evidence="2" id="KW-0067">ATP-binding</keyword>
<dbReference type="GO" id="GO:0051301">
    <property type="term" value="P:cell division"/>
    <property type="evidence" value="ECO:0007669"/>
    <property type="project" value="UniProtKB-KW"/>
</dbReference>
<dbReference type="GO" id="GO:0005524">
    <property type="term" value="F:ATP binding"/>
    <property type="evidence" value="ECO:0007669"/>
    <property type="project" value="UniProtKB-KW"/>
</dbReference>
<name>A0A2A4Z2M5_9PROT</name>
<dbReference type="Gene3D" id="3.40.50.300">
    <property type="entry name" value="P-loop containing nucleotide triphosphate hydrolases"/>
    <property type="match status" value="1"/>
</dbReference>
<dbReference type="InterPro" id="IPR005654">
    <property type="entry name" value="ATPase_AFG1-like"/>
</dbReference>
<dbReference type="AlphaFoldDB" id="A0A2A4Z2M5"/>
<keyword evidence="1" id="KW-0547">Nucleotide-binding</keyword>
<dbReference type="GO" id="GO:0005737">
    <property type="term" value="C:cytoplasm"/>
    <property type="evidence" value="ECO:0007669"/>
    <property type="project" value="TreeGrafter"/>
</dbReference>
<keyword evidence="3" id="KW-0132">Cell division</keyword>
<reference key="1">
    <citation type="submission" date="2017-08" db="EMBL/GenBank/DDBJ databases">
        <title>A dynamic microbial community with high functional redundancy inhabits the cold, oxic subseafloor aquifer.</title>
        <authorList>
            <person name="Tully B.J."/>
            <person name="Wheat C.G."/>
            <person name="Glazer B.T."/>
            <person name="Huber J.A."/>
        </authorList>
    </citation>
    <scope>NUCLEOTIDE SEQUENCE [LARGE SCALE GENOMIC DNA]</scope>
</reference>
<gene>
    <name evidence="3" type="ORF">COB13_08435</name>
</gene>
<evidence type="ECO:0000313" key="3">
    <source>
        <dbReference type="EMBL" id="PCJ00980.1"/>
    </source>
</evidence>
<proteinExistence type="predicted"/>
<reference evidence="3" key="2">
    <citation type="journal article" date="2018" name="ISME J.">
        <title>A dynamic microbial community with high functional redundancy inhabits the cold, oxic subseafloor aquifer.</title>
        <authorList>
            <person name="Tully B.J."/>
            <person name="Wheat C.G."/>
            <person name="Glazer B.T."/>
            <person name="Huber J.A."/>
        </authorList>
    </citation>
    <scope>NUCLEOTIDE SEQUENCE</scope>
    <source>
        <strain evidence="3">NORP83</strain>
    </source>
</reference>
<sequence>MANDMKLTQAYQQLIDDKHLTADDAQFAVMQKLQSLGENLMNMGNKPVPYWQKLSANFGIYKKPMPDFSGLYIYGDVGRGKSMLMDLFFDHIKVEHKRRVHFHEFMQEVHKGIHAARQLKGKDRISDPLEPLAKAISDKATLLCFDEFQVTDIADAMILGRLFTKLFAAGVVVVATSNRVPDDLYKHGINRQLFTPFIELLKEKCDVISLESKKDYRLDRLLGHDAYFYPNDDKARSEMDVVWAELTDQAIGETAMLNIQGREVKIPLQHKGIARLDFDGMCAVNLGAADYLAVAQNYHTVLMDDIPQLSAEYRNEAKRFVIFIDALYEQGVNFICSAEVVVTELYLKGDGVFEFDRTISRLMEMRSKEYLAA</sequence>
<dbReference type="NCBIfam" id="NF040713">
    <property type="entry name" value="ZapE"/>
    <property type="match status" value="1"/>
</dbReference>
<organism evidence="3">
    <name type="scientific">OCS116 cluster bacterium</name>
    <dbReference type="NCBI Taxonomy" id="2030921"/>
    <lineage>
        <taxon>Bacteria</taxon>
        <taxon>Pseudomonadati</taxon>
        <taxon>Pseudomonadota</taxon>
        <taxon>Alphaproteobacteria</taxon>
        <taxon>OCS116 cluster</taxon>
    </lineage>
</organism>
<dbReference type="PANTHER" id="PTHR12169:SF6">
    <property type="entry name" value="AFG1-LIKE ATPASE"/>
    <property type="match status" value="1"/>
</dbReference>
<dbReference type="SUPFAM" id="SSF52540">
    <property type="entry name" value="P-loop containing nucleoside triphosphate hydrolases"/>
    <property type="match status" value="1"/>
</dbReference>
<protein>
    <submittedName>
        <fullName evidence="3">Cell division protein ZapE</fullName>
    </submittedName>
</protein>
<keyword evidence="3" id="KW-0131">Cell cycle</keyword>